<proteinExistence type="predicted"/>
<evidence type="ECO:0000256" key="1">
    <source>
        <dbReference type="SAM" id="MobiDB-lite"/>
    </source>
</evidence>
<sequence>MGRKILNMDKRGVPNIRIKTMKILIGNAGMEDKHRKAIESHNYYMYKTSCGQFESKIVVRILTSLGYVSTQKQTPVKSKGCGTRSATLNEYTTEELGIRGLRASWISDREKGGTKMGNKNTLTHILEAETQGHNPLLSFNQAQRPPSGFTPEKNKE</sequence>
<dbReference type="AlphaFoldDB" id="A0A9J5WAN6"/>
<reference evidence="2 3" key="1">
    <citation type="submission" date="2020-09" db="EMBL/GenBank/DDBJ databases">
        <title>De no assembly of potato wild relative species, Solanum commersonii.</title>
        <authorList>
            <person name="Cho K."/>
        </authorList>
    </citation>
    <scope>NUCLEOTIDE SEQUENCE [LARGE SCALE GENOMIC DNA]</scope>
    <source>
        <strain evidence="2">LZ3.2</strain>
        <tissue evidence="2">Leaf</tissue>
    </source>
</reference>
<name>A0A9J5WAN6_SOLCO</name>
<keyword evidence="3" id="KW-1185">Reference proteome</keyword>
<organism evidence="2 3">
    <name type="scientific">Solanum commersonii</name>
    <name type="common">Commerson's wild potato</name>
    <name type="synonym">Commerson's nightshade</name>
    <dbReference type="NCBI Taxonomy" id="4109"/>
    <lineage>
        <taxon>Eukaryota</taxon>
        <taxon>Viridiplantae</taxon>
        <taxon>Streptophyta</taxon>
        <taxon>Embryophyta</taxon>
        <taxon>Tracheophyta</taxon>
        <taxon>Spermatophyta</taxon>
        <taxon>Magnoliopsida</taxon>
        <taxon>eudicotyledons</taxon>
        <taxon>Gunneridae</taxon>
        <taxon>Pentapetalae</taxon>
        <taxon>asterids</taxon>
        <taxon>lamiids</taxon>
        <taxon>Solanales</taxon>
        <taxon>Solanaceae</taxon>
        <taxon>Solanoideae</taxon>
        <taxon>Solaneae</taxon>
        <taxon>Solanum</taxon>
    </lineage>
</organism>
<accession>A0A9J5WAN6</accession>
<evidence type="ECO:0000313" key="2">
    <source>
        <dbReference type="EMBL" id="KAG5572605.1"/>
    </source>
</evidence>
<gene>
    <name evidence="2" type="ORF">H5410_062371</name>
</gene>
<comment type="caution">
    <text evidence="2">The sequence shown here is derived from an EMBL/GenBank/DDBJ whole genome shotgun (WGS) entry which is preliminary data.</text>
</comment>
<protein>
    <submittedName>
        <fullName evidence="2">Uncharacterized protein</fullName>
    </submittedName>
</protein>
<feature type="region of interest" description="Disordered" evidence="1">
    <location>
        <begin position="137"/>
        <end position="156"/>
    </location>
</feature>
<evidence type="ECO:0000313" key="3">
    <source>
        <dbReference type="Proteomes" id="UP000824120"/>
    </source>
</evidence>
<dbReference type="Proteomes" id="UP000824120">
    <property type="component" value="Chromosome 12"/>
</dbReference>
<dbReference type="EMBL" id="JACXVP010000012">
    <property type="protein sequence ID" value="KAG5572605.1"/>
    <property type="molecule type" value="Genomic_DNA"/>
</dbReference>